<dbReference type="PANTHER" id="PTHR47837">
    <property type="entry name" value="GTP PYROPHOSPHOKINASE YJBM"/>
    <property type="match status" value="1"/>
</dbReference>
<dbReference type="InterPro" id="IPR007685">
    <property type="entry name" value="RelA_SpoT"/>
</dbReference>
<protein>
    <submittedName>
        <fullName evidence="2">RelA/SpoT domain protein</fullName>
    </submittedName>
</protein>
<dbReference type="CDD" id="cd05399">
    <property type="entry name" value="NT_Rel-Spo_like"/>
    <property type="match status" value="1"/>
</dbReference>
<evidence type="ECO:0000259" key="1">
    <source>
        <dbReference type="SMART" id="SM00954"/>
    </source>
</evidence>
<name>U2TK36_9ACTN</name>
<dbReference type="InterPro" id="IPR043519">
    <property type="entry name" value="NT_sf"/>
</dbReference>
<dbReference type="GO" id="GO:0015969">
    <property type="term" value="P:guanosine tetraphosphate metabolic process"/>
    <property type="evidence" value="ECO:0007669"/>
    <property type="project" value="InterPro"/>
</dbReference>
<dbReference type="Gene3D" id="3.30.460.10">
    <property type="entry name" value="Beta Polymerase, domain 2"/>
    <property type="match status" value="1"/>
</dbReference>
<dbReference type="Pfam" id="PF04607">
    <property type="entry name" value="RelA_SpoT"/>
    <property type="match status" value="1"/>
</dbReference>
<feature type="domain" description="RelA/SpoT" evidence="1">
    <location>
        <begin position="53"/>
        <end position="169"/>
    </location>
</feature>
<comment type="caution">
    <text evidence="2">The sequence shown here is derived from an EMBL/GenBank/DDBJ whole genome shotgun (WGS) entry which is preliminary data.</text>
</comment>
<dbReference type="InterPro" id="IPR052366">
    <property type="entry name" value="GTP_Pyrophosphokinase"/>
</dbReference>
<accession>U2TK36</accession>
<sequence>MTEATAGANEDPIYGGRLADLMALRDRLLAGVEQLRASLEREQGEDPIEHCLGRIKSVQSIREKCARKGMSPTGEVVLRNVYDIVGIRLVCTFLDDVYLMRDRVAALPGIEVVQEKDYIRHVKPNGYRSYHMVVRVEGDLCAEFQIRTISQDTWAALEHQIKYKHDVGGNLALITSELKRCADELASTDLSMQTIRNMIRASDASDTTTMMGGGEAS</sequence>
<organism evidence="2 3">
    <name type="scientific">Olsenella profusa F0195</name>
    <dbReference type="NCBI Taxonomy" id="1125712"/>
    <lineage>
        <taxon>Bacteria</taxon>
        <taxon>Bacillati</taxon>
        <taxon>Actinomycetota</taxon>
        <taxon>Coriobacteriia</taxon>
        <taxon>Coriobacteriales</taxon>
        <taxon>Atopobiaceae</taxon>
        <taxon>Olsenella</taxon>
    </lineage>
</organism>
<proteinExistence type="predicted"/>
<evidence type="ECO:0000313" key="2">
    <source>
        <dbReference type="EMBL" id="ERL06810.1"/>
    </source>
</evidence>
<gene>
    <name evidence="2" type="ORF">HMPREF1316_0568</name>
</gene>
<keyword evidence="3" id="KW-1185">Reference proteome</keyword>
<dbReference type="eggNOG" id="COG2357">
    <property type="taxonomic scope" value="Bacteria"/>
</dbReference>
<dbReference type="Gene3D" id="1.10.287.860">
    <property type="entry name" value="Nucleotidyltransferase"/>
    <property type="match status" value="1"/>
</dbReference>
<dbReference type="RefSeq" id="WP_021726878.1">
    <property type="nucleotide sequence ID" value="NZ_AWEZ01000062.1"/>
</dbReference>
<evidence type="ECO:0000313" key="3">
    <source>
        <dbReference type="Proteomes" id="UP000016638"/>
    </source>
</evidence>
<dbReference type="SMART" id="SM00954">
    <property type="entry name" value="RelA_SpoT"/>
    <property type="match status" value="1"/>
</dbReference>
<dbReference type="AlphaFoldDB" id="U2TK36"/>
<dbReference type="SUPFAM" id="SSF81301">
    <property type="entry name" value="Nucleotidyltransferase"/>
    <property type="match status" value="1"/>
</dbReference>
<dbReference type="OrthoDB" id="9789634at2"/>
<dbReference type="Proteomes" id="UP000016638">
    <property type="component" value="Unassembled WGS sequence"/>
</dbReference>
<reference evidence="2 3" key="1">
    <citation type="submission" date="2013-08" db="EMBL/GenBank/DDBJ databases">
        <authorList>
            <person name="Durkin A.S."/>
            <person name="Haft D.R."/>
            <person name="McCorrison J."/>
            <person name="Torralba M."/>
            <person name="Gillis M."/>
            <person name="Haft D.H."/>
            <person name="Methe B."/>
            <person name="Sutton G."/>
            <person name="Nelson K.E."/>
        </authorList>
    </citation>
    <scope>NUCLEOTIDE SEQUENCE [LARGE SCALE GENOMIC DNA]</scope>
    <source>
        <strain evidence="2 3">F0195</strain>
    </source>
</reference>
<dbReference type="PATRIC" id="fig|1125712.3.peg.1990"/>
<dbReference type="STRING" id="1125712.HMPREF1316_0568"/>
<dbReference type="EMBL" id="AWEZ01000062">
    <property type="protein sequence ID" value="ERL06810.1"/>
    <property type="molecule type" value="Genomic_DNA"/>
</dbReference>
<dbReference type="PANTHER" id="PTHR47837:SF1">
    <property type="entry name" value="GTP PYROPHOSPHOKINASE YJBM"/>
    <property type="match status" value="1"/>
</dbReference>